<sequence length="74" mass="7456">MKASLALLTVLAGFAAANPTVNDKKERRACSPTVQTAIDAGVGAVKMAFSLAPPPNLQAALDDGVAAFKAKLGC</sequence>
<accession>A0AB34FM49</accession>
<name>A0AB34FM49_9HYPO</name>
<feature type="signal peptide" evidence="1">
    <location>
        <begin position="1"/>
        <end position="17"/>
    </location>
</feature>
<gene>
    <name evidence="2" type="ORF">O9K51_06035</name>
</gene>
<keyword evidence="3" id="KW-1185">Reference proteome</keyword>
<reference evidence="2" key="1">
    <citation type="submission" date="2023-01" db="EMBL/GenBank/DDBJ databases">
        <title>The growth and conidiation of Purpureocillium lavendulum are regulated by nitrogen source and histone H3K14 acetylation.</title>
        <authorList>
            <person name="Tang P."/>
            <person name="Han J."/>
            <person name="Zhang C."/>
            <person name="Tang P."/>
            <person name="Qi F."/>
            <person name="Zhang K."/>
            <person name="Liang L."/>
        </authorList>
    </citation>
    <scope>NUCLEOTIDE SEQUENCE</scope>
    <source>
        <strain evidence="2">YMF1.00683</strain>
    </source>
</reference>
<evidence type="ECO:0000313" key="2">
    <source>
        <dbReference type="EMBL" id="KAJ6440245.1"/>
    </source>
</evidence>
<keyword evidence="1" id="KW-0732">Signal</keyword>
<dbReference type="EMBL" id="JAQHRD010000005">
    <property type="protein sequence ID" value="KAJ6440245.1"/>
    <property type="molecule type" value="Genomic_DNA"/>
</dbReference>
<comment type="caution">
    <text evidence="2">The sequence shown here is derived from an EMBL/GenBank/DDBJ whole genome shotgun (WGS) entry which is preliminary data.</text>
</comment>
<evidence type="ECO:0000313" key="3">
    <source>
        <dbReference type="Proteomes" id="UP001163105"/>
    </source>
</evidence>
<organism evidence="2 3">
    <name type="scientific">Purpureocillium lavendulum</name>
    <dbReference type="NCBI Taxonomy" id="1247861"/>
    <lineage>
        <taxon>Eukaryota</taxon>
        <taxon>Fungi</taxon>
        <taxon>Dikarya</taxon>
        <taxon>Ascomycota</taxon>
        <taxon>Pezizomycotina</taxon>
        <taxon>Sordariomycetes</taxon>
        <taxon>Hypocreomycetidae</taxon>
        <taxon>Hypocreales</taxon>
        <taxon>Ophiocordycipitaceae</taxon>
        <taxon>Purpureocillium</taxon>
    </lineage>
</organism>
<protein>
    <submittedName>
        <fullName evidence="2">Parp domain-containing protein</fullName>
    </submittedName>
</protein>
<proteinExistence type="predicted"/>
<dbReference type="Proteomes" id="UP001163105">
    <property type="component" value="Unassembled WGS sequence"/>
</dbReference>
<feature type="chain" id="PRO_5044235398" evidence="1">
    <location>
        <begin position="18"/>
        <end position="74"/>
    </location>
</feature>
<dbReference type="AlphaFoldDB" id="A0AB34FM49"/>
<evidence type="ECO:0000256" key="1">
    <source>
        <dbReference type="SAM" id="SignalP"/>
    </source>
</evidence>